<comment type="similarity">
    <text evidence="1 2">Belongs to the UPF0235 family.</text>
</comment>
<evidence type="ECO:0000256" key="2">
    <source>
        <dbReference type="HAMAP-Rule" id="MF_00634"/>
    </source>
</evidence>
<protein>
    <recommendedName>
        <fullName evidence="2">UPF0235 protein ACFSM5_03240</fullName>
    </recommendedName>
</protein>
<dbReference type="NCBIfam" id="TIGR00251">
    <property type="entry name" value="DUF167 family protein"/>
    <property type="match status" value="1"/>
</dbReference>
<dbReference type="InterPro" id="IPR003746">
    <property type="entry name" value="DUF167"/>
</dbReference>
<evidence type="ECO:0000313" key="4">
    <source>
        <dbReference type="Proteomes" id="UP001597295"/>
    </source>
</evidence>
<dbReference type="InterPro" id="IPR036591">
    <property type="entry name" value="YggU-like_sf"/>
</dbReference>
<dbReference type="SMART" id="SM01152">
    <property type="entry name" value="DUF167"/>
    <property type="match status" value="1"/>
</dbReference>
<dbReference type="HAMAP" id="MF_00634">
    <property type="entry name" value="UPF0235"/>
    <property type="match status" value="1"/>
</dbReference>
<gene>
    <name evidence="3" type="ORF">ACFSM5_03240</name>
</gene>
<dbReference type="Gene3D" id="3.30.1200.10">
    <property type="entry name" value="YggU-like"/>
    <property type="match status" value="1"/>
</dbReference>
<comment type="caution">
    <text evidence="3">The sequence shown here is derived from an EMBL/GenBank/DDBJ whole genome shotgun (WGS) entry which is preliminary data.</text>
</comment>
<name>A0ABW5DL90_9PROT</name>
<dbReference type="EMBL" id="JBHUIP010000003">
    <property type="protein sequence ID" value="MFD2261887.1"/>
    <property type="molecule type" value="Genomic_DNA"/>
</dbReference>
<accession>A0ABW5DL90</accession>
<dbReference type="SUPFAM" id="SSF69786">
    <property type="entry name" value="YggU-like"/>
    <property type="match status" value="1"/>
</dbReference>
<proteinExistence type="inferred from homology"/>
<evidence type="ECO:0000256" key="1">
    <source>
        <dbReference type="ARBA" id="ARBA00010364"/>
    </source>
</evidence>
<dbReference type="Pfam" id="PF02594">
    <property type="entry name" value="DUF167"/>
    <property type="match status" value="1"/>
</dbReference>
<keyword evidence="4" id="KW-1185">Reference proteome</keyword>
<reference evidence="4" key="1">
    <citation type="journal article" date="2019" name="Int. J. Syst. Evol. Microbiol.">
        <title>The Global Catalogue of Microorganisms (GCM) 10K type strain sequencing project: providing services to taxonomists for standard genome sequencing and annotation.</title>
        <authorList>
            <consortium name="The Broad Institute Genomics Platform"/>
            <consortium name="The Broad Institute Genome Sequencing Center for Infectious Disease"/>
            <person name="Wu L."/>
            <person name="Ma J."/>
        </authorList>
    </citation>
    <scope>NUCLEOTIDE SEQUENCE [LARGE SCALE GENOMIC DNA]</scope>
    <source>
        <strain evidence="4">CGMCC 1.19062</strain>
    </source>
</reference>
<dbReference type="RefSeq" id="WP_379874801.1">
    <property type="nucleotide sequence ID" value="NZ_JBHUIP010000003.1"/>
</dbReference>
<dbReference type="Proteomes" id="UP001597295">
    <property type="component" value="Unassembled WGS sequence"/>
</dbReference>
<sequence>MSCWRRIEGGFALAVRLTPKGGRDGIDGPVDGGDGHRYLAVRVATAPVEGAANASLIGLLSKRWRLPKSAISLVSGQTARLKHLRIMCDEADIARLLPDLEDHP</sequence>
<organism evidence="3 4">
    <name type="scientific">Lacibacterium aquatile</name>
    <dbReference type="NCBI Taxonomy" id="1168082"/>
    <lineage>
        <taxon>Bacteria</taxon>
        <taxon>Pseudomonadati</taxon>
        <taxon>Pseudomonadota</taxon>
        <taxon>Alphaproteobacteria</taxon>
        <taxon>Rhodospirillales</taxon>
        <taxon>Rhodospirillaceae</taxon>
    </lineage>
</organism>
<evidence type="ECO:0000313" key="3">
    <source>
        <dbReference type="EMBL" id="MFD2261887.1"/>
    </source>
</evidence>